<dbReference type="InterPro" id="IPR006621">
    <property type="entry name" value="Nose-resist-to-fluoxetine_N"/>
</dbReference>
<dbReference type="Pfam" id="PF20146">
    <property type="entry name" value="NRF"/>
    <property type="match status" value="1"/>
</dbReference>
<evidence type="ECO:0000256" key="1">
    <source>
        <dbReference type="SAM" id="Phobius"/>
    </source>
</evidence>
<dbReference type="AlphaFoldDB" id="A0AA39C8G9"/>
<evidence type="ECO:0000256" key="2">
    <source>
        <dbReference type="SAM" id="SignalP"/>
    </source>
</evidence>
<proteinExistence type="predicted"/>
<evidence type="ECO:0000313" key="4">
    <source>
        <dbReference type="EMBL" id="KAK0159788.1"/>
    </source>
</evidence>
<reference evidence="4" key="2">
    <citation type="submission" date="2023-03" db="EMBL/GenBank/DDBJ databases">
        <authorList>
            <person name="Inwood S.N."/>
            <person name="Skelly J.G."/>
            <person name="Guhlin J."/>
            <person name="Harrop T.W.R."/>
            <person name="Goldson S.G."/>
            <person name="Dearden P.K."/>
        </authorList>
    </citation>
    <scope>NUCLEOTIDE SEQUENCE</scope>
    <source>
        <strain evidence="4">Lincoln</strain>
        <tissue evidence="4">Whole body</tissue>
    </source>
</reference>
<feature type="transmembrane region" description="Helical" evidence="1">
    <location>
        <begin position="570"/>
        <end position="590"/>
    </location>
</feature>
<keyword evidence="1" id="KW-0472">Membrane</keyword>
<feature type="transmembrane region" description="Helical" evidence="1">
    <location>
        <begin position="311"/>
        <end position="335"/>
    </location>
</feature>
<gene>
    <name evidence="4" type="ORF">PV327_010863</name>
</gene>
<dbReference type="PANTHER" id="PTHR11161">
    <property type="entry name" value="O-ACYLTRANSFERASE"/>
    <property type="match status" value="1"/>
</dbReference>
<feature type="transmembrane region" description="Helical" evidence="1">
    <location>
        <begin position="447"/>
        <end position="467"/>
    </location>
</feature>
<keyword evidence="5" id="KW-1185">Reference proteome</keyword>
<feature type="transmembrane region" description="Helical" evidence="1">
    <location>
        <begin position="355"/>
        <end position="376"/>
    </location>
</feature>
<dbReference type="Pfam" id="PF01757">
    <property type="entry name" value="Acyl_transf_3"/>
    <property type="match status" value="1"/>
</dbReference>
<dbReference type="PANTHER" id="PTHR11161:SF0">
    <property type="entry name" value="O-ACYLTRANSFERASE LIKE PROTEIN"/>
    <property type="match status" value="1"/>
</dbReference>
<reference evidence="4" key="1">
    <citation type="journal article" date="2023" name="bioRxiv">
        <title>Scaffold-level genome assemblies of two parasitoid biocontrol wasps reveal the parthenogenesis mechanism and an associated novel virus.</title>
        <authorList>
            <person name="Inwood S."/>
            <person name="Skelly J."/>
            <person name="Guhlin J."/>
            <person name="Harrop T."/>
            <person name="Goldson S."/>
            <person name="Dearden P."/>
        </authorList>
    </citation>
    <scope>NUCLEOTIDE SEQUENCE</scope>
    <source>
        <strain evidence="4">Lincoln</strain>
        <tissue evidence="4">Whole body</tissue>
    </source>
</reference>
<feature type="domain" description="Nose resistant-to-fluoxetine protein N-terminal" evidence="3">
    <location>
        <begin position="66"/>
        <end position="185"/>
    </location>
</feature>
<keyword evidence="1" id="KW-0812">Transmembrane</keyword>
<feature type="signal peptide" evidence="2">
    <location>
        <begin position="1"/>
        <end position="26"/>
    </location>
</feature>
<dbReference type="GO" id="GO:0016747">
    <property type="term" value="F:acyltransferase activity, transferring groups other than amino-acyl groups"/>
    <property type="evidence" value="ECO:0007669"/>
    <property type="project" value="InterPro"/>
</dbReference>
<feature type="transmembrane region" description="Helical" evidence="1">
    <location>
        <begin position="523"/>
        <end position="543"/>
    </location>
</feature>
<dbReference type="SMART" id="SM00703">
    <property type="entry name" value="NRF"/>
    <property type="match status" value="1"/>
</dbReference>
<feature type="transmembrane region" description="Helical" evidence="1">
    <location>
        <begin position="203"/>
        <end position="229"/>
    </location>
</feature>
<evidence type="ECO:0000313" key="5">
    <source>
        <dbReference type="Proteomes" id="UP001168972"/>
    </source>
</evidence>
<feature type="transmembrane region" description="Helical" evidence="1">
    <location>
        <begin position="487"/>
        <end position="511"/>
    </location>
</feature>
<dbReference type="InterPro" id="IPR052728">
    <property type="entry name" value="O2_lipid_transport_reg"/>
</dbReference>
<organism evidence="4 5">
    <name type="scientific">Microctonus hyperodae</name>
    <name type="common">Parasitoid wasp</name>
    <dbReference type="NCBI Taxonomy" id="165561"/>
    <lineage>
        <taxon>Eukaryota</taxon>
        <taxon>Metazoa</taxon>
        <taxon>Ecdysozoa</taxon>
        <taxon>Arthropoda</taxon>
        <taxon>Hexapoda</taxon>
        <taxon>Insecta</taxon>
        <taxon>Pterygota</taxon>
        <taxon>Neoptera</taxon>
        <taxon>Endopterygota</taxon>
        <taxon>Hymenoptera</taxon>
        <taxon>Apocrita</taxon>
        <taxon>Ichneumonoidea</taxon>
        <taxon>Braconidae</taxon>
        <taxon>Euphorinae</taxon>
        <taxon>Microctonus</taxon>
    </lineage>
</organism>
<name>A0AA39C8G9_MICHY</name>
<feature type="transmembrane region" description="Helical" evidence="1">
    <location>
        <begin position="642"/>
        <end position="664"/>
    </location>
</feature>
<feature type="transmembrane region" description="Helical" evidence="1">
    <location>
        <begin position="602"/>
        <end position="622"/>
    </location>
</feature>
<keyword evidence="2" id="KW-0732">Signal</keyword>
<keyword evidence="1" id="KW-1133">Transmembrane helix</keyword>
<feature type="chain" id="PRO_5041200857" description="Nose resistant-to-fluoxetine protein N-terminal domain-containing protein" evidence="2">
    <location>
        <begin position="27"/>
        <end position="726"/>
    </location>
</feature>
<dbReference type="InterPro" id="IPR002656">
    <property type="entry name" value="Acyl_transf_3_dom"/>
</dbReference>
<evidence type="ECO:0000259" key="3">
    <source>
        <dbReference type="SMART" id="SM00703"/>
    </source>
</evidence>
<dbReference type="EMBL" id="JAQQBR010001836">
    <property type="protein sequence ID" value="KAK0159788.1"/>
    <property type="molecule type" value="Genomic_DNA"/>
</dbReference>
<comment type="caution">
    <text evidence="4">The sequence shown here is derived from an EMBL/GenBank/DDBJ whole genome shotgun (WGS) entry which is preliminary data.</text>
</comment>
<dbReference type="Proteomes" id="UP001168972">
    <property type="component" value="Unassembled WGS sequence"/>
</dbReference>
<protein>
    <recommendedName>
        <fullName evidence="3">Nose resistant-to-fluoxetine protein N-terminal domain-containing protein</fullName>
    </recommendedName>
</protein>
<feature type="transmembrane region" description="Helical" evidence="1">
    <location>
        <begin position="420"/>
        <end position="440"/>
    </location>
</feature>
<sequence length="726" mass="83917">MLSRVKLRWAMLIITLQFSFIFLGQCKTNETSVLSQAKKFRQKLNAVNLLMENDFDHGKDIWASTNTECYNQIKILRSANASKETWAQQMLQASSTNTSRFYKINRIDEFKSYYECSSISTKKNDLEIGGRYCKHDLDINVNTGSFIYVTEFTSCYPTGCSENDIENVWKKLETNFTLSQTHNAFEVHGSSICKSTENGFKNLGVIIAVVILIVLICFLLLSTICDVYIRIIKKDGNIKNNYLRILKEFSLYTNSLRILSTKAPQGNLPVISGLRFMSMCWVILQHSYTYYLKYITNPNDIYPWLHSYDSLHFLISGFAVDTFFVLSGFLMSYIFLNQMSKNQKFNPLQYYFHRYIRLTPAVGAILLLTIFIFPLINLGPVWHQSIEEQKNHCSKIWWPMLLYVSNYVETEHVYCQNHLWYLPVEMQLFWISPLILYPLAKKPKIGLVILALCFIVSIITPAVISAINKYSNGLLLGFNQNILDAGINFFMVPYNRAGPWLMGILLGYILVHKKDQIKKTFMVLAWILAVLALGFSFFSYRFYQSKIDLDYNENYFICWEIFYSGFSHHIWGLCVCCIIYVCSFGYGGIVNKFLSLPIFLPLGKISYSVYVIHATILDMIFSSNRVDYYFTNFDIVSKYFSMVIWSLIAGFIFCLLFETPFLVLEKILRGKLTNVPSVQNGVSHVSKSSSTSTDLELKSQSHDDNFHNFVYKVISATNFLNNNCFD</sequence>
<accession>A0AA39C8G9</accession>